<dbReference type="GO" id="GO:0043565">
    <property type="term" value="F:sequence-specific DNA binding"/>
    <property type="evidence" value="ECO:0007669"/>
    <property type="project" value="InterPro"/>
</dbReference>
<evidence type="ECO:0000259" key="5">
    <source>
        <dbReference type="PROSITE" id="PS50045"/>
    </source>
</evidence>
<dbReference type="Gene3D" id="3.40.50.2300">
    <property type="match status" value="1"/>
</dbReference>
<keyword evidence="4" id="KW-0804">Transcription</keyword>
<dbReference type="InterPro" id="IPR002078">
    <property type="entry name" value="Sigma_54_int"/>
</dbReference>
<dbReference type="PROSITE" id="PS00675">
    <property type="entry name" value="SIGMA54_INTERACT_1"/>
    <property type="match status" value="1"/>
</dbReference>
<dbReference type="Gene3D" id="1.10.8.60">
    <property type="match status" value="1"/>
</dbReference>
<evidence type="ECO:0000313" key="7">
    <source>
        <dbReference type="Proteomes" id="UP000318405"/>
    </source>
</evidence>
<accession>A0A556AM01</accession>
<dbReference type="InterPro" id="IPR009057">
    <property type="entry name" value="Homeodomain-like_sf"/>
</dbReference>
<name>A0A556AM01_9BURK</name>
<dbReference type="SMART" id="SM00382">
    <property type="entry name" value="AAA"/>
    <property type="match status" value="1"/>
</dbReference>
<keyword evidence="7" id="KW-1185">Reference proteome</keyword>
<evidence type="ECO:0000313" key="6">
    <source>
        <dbReference type="EMBL" id="TSH93912.1"/>
    </source>
</evidence>
<dbReference type="Proteomes" id="UP000318405">
    <property type="component" value="Unassembled WGS sequence"/>
</dbReference>
<dbReference type="SUPFAM" id="SSF55785">
    <property type="entry name" value="PYP-like sensor domain (PAS domain)"/>
    <property type="match status" value="1"/>
</dbReference>
<dbReference type="InterPro" id="IPR025662">
    <property type="entry name" value="Sigma_54_int_dom_ATP-bd_1"/>
</dbReference>
<sequence>MPALNSPRLPNIVFLLTHAQPLSASSSLAATIWAVSRERDLDARVAVHDQPAPELLPFARTLAGSGEADVFVCQETAGRYLRSHLDVPVALMRPNGFDLMRALHEAAQLADRVAVFSRGTPRPELTALGATLNLQVHQYSYSGTSDARRLLIETQEAGVRVVIGSSMVIEYAQAHGLAGILSTERNAVRQALDDALAFHRRAVVESARQRQLDTMLAHIDEGIVMLDGDDVVQAANPAILNALGSNAGHVLGRRLADAAPVLADGVRAGEPTVLTVGSRALVVESIPVLTDGAVTGRVLKCQDTESVERADRRIRSSRRERRFVARYHLYQLLGESESVRTMARLAERYARTQATVLITGESGTGKELLAQGIHNAGPRHAAPFVAINCAALPENLLESELFGYEEGAFSGSRKGGKPGLFELAHDGTLFLDEIGDMPLSLQTRLLRVLQEQEVLRLGGTQPTPVNVRVIAATHRDLAARIAAGEFREDLYYRLNILRLHAPPLRERRQDIPELARHLATDAVRRLGLPVDTRALLRELLPAMQAYAWPGNVRELANVVERGLVAIAAMPERDPMPAQLRLTLPELYGGTHTAMAAPAAPPAKRAMSAAAPLRERLREVGRAEAQRALDACGGDRAATAASLGISRATLWRRLRG</sequence>
<proteinExistence type="predicted"/>
<dbReference type="Pfam" id="PF06506">
    <property type="entry name" value="PrpR_N"/>
    <property type="match status" value="1"/>
</dbReference>
<dbReference type="GO" id="GO:0000156">
    <property type="term" value="F:phosphorelay response regulator activity"/>
    <property type="evidence" value="ECO:0007669"/>
    <property type="project" value="InterPro"/>
</dbReference>
<keyword evidence="2" id="KW-0067">ATP-binding</keyword>
<evidence type="ECO:0000256" key="3">
    <source>
        <dbReference type="ARBA" id="ARBA00023015"/>
    </source>
</evidence>
<dbReference type="GO" id="GO:0005524">
    <property type="term" value="F:ATP binding"/>
    <property type="evidence" value="ECO:0007669"/>
    <property type="project" value="UniProtKB-KW"/>
</dbReference>
<dbReference type="Gene3D" id="3.40.50.10660">
    <property type="entry name" value="PrpR receptor domain-like"/>
    <property type="match status" value="1"/>
</dbReference>
<dbReference type="PANTHER" id="PTHR32071:SF81">
    <property type="entry name" value="PROPIONATE CATABOLISM OPERON REGULATORY PROTEIN"/>
    <property type="match status" value="1"/>
</dbReference>
<dbReference type="Pfam" id="PF00158">
    <property type="entry name" value="Sigma54_activat"/>
    <property type="match status" value="1"/>
</dbReference>
<dbReference type="GO" id="GO:0006355">
    <property type="term" value="P:regulation of DNA-templated transcription"/>
    <property type="evidence" value="ECO:0007669"/>
    <property type="project" value="InterPro"/>
</dbReference>
<dbReference type="EMBL" id="VLTJ01000026">
    <property type="protein sequence ID" value="TSH93912.1"/>
    <property type="molecule type" value="Genomic_DNA"/>
</dbReference>
<reference evidence="6 7" key="1">
    <citation type="submission" date="2019-07" db="EMBL/GenBank/DDBJ databases">
        <title>Qingshengfaniella alkalisoli gen. nov., sp. nov., isolated from saline soil.</title>
        <authorList>
            <person name="Xu L."/>
            <person name="Huang X.-X."/>
            <person name="Sun J.-Q."/>
        </authorList>
    </citation>
    <scope>NUCLEOTIDE SEQUENCE [LARGE SCALE GENOMIC DNA]</scope>
    <source>
        <strain evidence="6 7">DSM 27279</strain>
    </source>
</reference>
<dbReference type="PROSITE" id="PS50045">
    <property type="entry name" value="SIGMA54_INTERACT_4"/>
    <property type="match status" value="1"/>
</dbReference>
<keyword evidence="3" id="KW-0805">Transcription regulation</keyword>
<dbReference type="InterPro" id="IPR058031">
    <property type="entry name" value="AAA_lid_NorR"/>
</dbReference>
<dbReference type="InterPro" id="IPR035965">
    <property type="entry name" value="PAS-like_dom_sf"/>
</dbReference>
<dbReference type="InterPro" id="IPR025944">
    <property type="entry name" value="Sigma_54_int_dom_CS"/>
</dbReference>
<dbReference type="NCBIfam" id="TIGR02329">
    <property type="entry name" value="propionate_PrpR"/>
    <property type="match status" value="1"/>
</dbReference>
<dbReference type="InterPro" id="IPR003593">
    <property type="entry name" value="AAA+_ATPase"/>
</dbReference>
<dbReference type="PANTHER" id="PTHR32071">
    <property type="entry name" value="TRANSCRIPTIONAL REGULATORY PROTEIN"/>
    <property type="match status" value="1"/>
</dbReference>
<dbReference type="CDD" id="cd00009">
    <property type="entry name" value="AAA"/>
    <property type="match status" value="1"/>
</dbReference>
<dbReference type="FunFam" id="3.40.50.300:FF:000006">
    <property type="entry name" value="DNA-binding transcriptional regulator NtrC"/>
    <property type="match status" value="1"/>
</dbReference>
<dbReference type="InterPro" id="IPR002197">
    <property type="entry name" value="HTH_Fis"/>
</dbReference>
<dbReference type="InterPro" id="IPR027417">
    <property type="entry name" value="P-loop_NTPase"/>
</dbReference>
<dbReference type="Pfam" id="PF25601">
    <property type="entry name" value="AAA_lid_14"/>
    <property type="match status" value="1"/>
</dbReference>
<dbReference type="Gene3D" id="1.10.10.60">
    <property type="entry name" value="Homeodomain-like"/>
    <property type="match status" value="1"/>
</dbReference>
<dbReference type="Pfam" id="PF02954">
    <property type="entry name" value="HTH_8"/>
    <property type="match status" value="1"/>
</dbReference>
<dbReference type="RefSeq" id="WP_143948813.1">
    <property type="nucleotide sequence ID" value="NZ_BAABMB010000006.1"/>
</dbReference>
<dbReference type="Gene3D" id="3.30.450.20">
    <property type="entry name" value="PAS domain"/>
    <property type="match status" value="1"/>
</dbReference>
<dbReference type="SUPFAM" id="SSF46689">
    <property type="entry name" value="Homeodomain-like"/>
    <property type="match status" value="1"/>
</dbReference>
<dbReference type="SUPFAM" id="SSF52540">
    <property type="entry name" value="P-loop containing nucleoside triphosphate hydrolases"/>
    <property type="match status" value="1"/>
</dbReference>
<dbReference type="SUPFAM" id="SSF159800">
    <property type="entry name" value="PrpR receptor domain-like"/>
    <property type="match status" value="1"/>
</dbReference>
<dbReference type="InterPro" id="IPR012704">
    <property type="entry name" value="Sig_transdc_resp-reg_PrpR"/>
</dbReference>
<keyword evidence="1" id="KW-0547">Nucleotide-binding</keyword>
<organism evidence="6 7">
    <name type="scientific">Verticiella sediminum</name>
    <dbReference type="NCBI Taxonomy" id="1247510"/>
    <lineage>
        <taxon>Bacteria</taxon>
        <taxon>Pseudomonadati</taxon>
        <taxon>Pseudomonadota</taxon>
        <taxon>Betaproteobacteria</taxon>
        <taxon>Burkholderiales</taxon>
        <taxon>Alcaligenaceae</taxon>
        <taxon>Verticiella</taxon>
    </lineage>
</organism>
<comment type="caution">
    <text evidence="6">The sequence shown here is derived from an EMBL/GenBank/DDBJ whole genome shotgun (WGS) entry which is preliminary data.</text>
</comment>
<dbReference type="GO" id="GO:0019629">
    <property type="term" value="P:propionate catabolic process, 2-methylcitrate cycle"/>
    <property type="evidence" value="ECO:0007669"/>
    <property type="project" value="InterPro"/>
</dbReference>
<dbReference type="GO" id="GO:0005737">
    <property type="term" value="C:cytoplasm"/>
    <property type="evidence" value="ECO:0007669"/>
    <property type="project" value="InterPro"/>
</dbReference>
<evidence type="ECO:0000256" key="1">
    <source>
        <dbReference type="ARBA" id="ARBA00022741"/>
    </source>
</evidence>
<dbReference type="Gene3D" id="3.40.50.300">
    <property type="entry name" value="P-loop containing nucleotide triphosphate hydrolases"/>
    <property type="match status" value="1"/>
</dbReference>
<dbReference type="PROSITE" id="PS00688">
    <property type="entry name" value="SIGMA54_INTERACT_3"/>
    <property type="match status" value="1"/>
</dbReference>
<evidence type="ECO:0000256" key="4">
    <source>
        <dbReference type="ARBA" id="ARBA00023163"/>
    </source>
</evidence>
<protein>
    <submittedName>
        <fullName evidence="6">Propionate catabolism operon regulatory protein PrpR</fullName>
    </submittedName>
</protein>
<dbReference type="OrthoDB" id="9761705at2"/>
<gene>
    <name evidence="6" type="primary">prpR</name>
    <name evidence="6" type="ORF">FOZ76_13595</name>
</gene>
<dbReference type="InterPro" id="IPR010524">
    <property type="entry name" value="Sig_transdc_resp-reg_PrpR_N"/>
</dbReference>
<feature type="domain" description="Sigma-54 factor interaction" evidence="5">
    <location>
        <begin position="332"/>
        <end position="564"/>
    </location>
</feature>
<evidence type="ECO:0000256" key="2">
    <source>
        <dbReference type="ARBA" id="ARBA00022840"/>
    </source>
</evidence>
<dbReference type="AlphaFoldDB" id="A0A556AM01"/>